<reference evidence="1 2" key="1">
    <citation type="submission" date="2014-07" db="EMBL/GenBank/DDBJ databases">
        <authorList>
            <person name="Ledwaba M.B."/>
            <person name="Mafofo J."/>
            <person name="van Heerden H."/>
        </authorList>
    </citation>
    <scope>NUCLEOTIDE SEQUENCE [LARGE SCALE GENOMIC DNA]</scope>
    <source>
        <strain evidence="1 2">ZW046</strain>
    </source>
</reference>
<dbReference type="EMBL" id="CP009097">
    <property type="protein sequence ID" value="AIN88653.1"/>
    <property type="molecule type" value="Genomic_DNA"/>
</dbReference>
<name>A0AAU8REB3_BRUSS</name>
<evidence type="ECO:0000313" key="2">
    <source>
        <dbReference type="Proteomes" id="UP000029248"/>
    </source>
</evidence>
<organism evidence="1 2">
    <name type="scientific">Brucella suis</name>
    <dbReference type="NCBI Taxonomy" id="29461"/>
    <lineage>
        <taxon>Bacteria</taxon>
        <taxon>Pseudomonadati</taxon>
        <taxon>Pseudomonadota</taxon>
        <taxon>Alphaproteobacteria</taxon>
        <taxon>Hyphomicrobiales</taxon>
        <taxon>Brucellaceae</taxon>
        <taxon>Brucella/Ochrobactrum group</taxon>
        <taxon>Brucella</taxon>
    </lineage>
</organism>
<dbReference type="KEGG" id="bsg:IY72_12300"/>
<reference evidence="1 2" key="2">
    <citation type="submission" date="2014-09" db="EMBL/GenBank/DDBJ databases">
        <title>Genome announcement of three Brucella strains isolated from bovine in Zimbabwe.</title>
        <authorList>
            <person name="Ledwaba M.M.B."/>
            <person name="Mafofo J.J."/>
            <person name="van Heerden H.H."/>
        </authorList>
    </citation>
    <scope>NUCLEOTIDE SEQUENCE [LARGE SCALE GENOMIC DNA]</scope>
    <source>
        <strain evidence="1 2">ZW046</strain>
    </source>
</reference>
<gene>
    <name evidence="1" type="ORF">IY72_12300</name>
</gene>
<sequence>MQLTAQIGSFFHNCCFRAQATLRESAISTPYKYRRILQAIFDQPRQIKPKMGTDFVYRTEFLTEDKRPGVILAQ</sequence>
<dbReference type="Proteomes" id="UP000029248">
    <property type="component" value="Chromosome 2"/>
</dbReference>
<proteinExistence type="predicted"/>
<dbReference type="AlphaFoldDB" id="A0AAU8REB3"/>
<protein>
    <submittedName>
        <fullName evidence="1">Uncharacterized protein</fullName>
    </submittedName>
</protein>
<accession>A0AAU8REB3</accession>
<evidence type="ECO:0000313" key="1">
    <source>
        <dbReference type="EMBL" id="AIN88653.1"/>
    </source>
</evidence>
<dbReference type="KEGG" id="bsw:IY71_12760"/>